<protein>
    <submittedName>
        <fullName evidence="2">Uncharacterized protein</fullName>
    </submittedName>
</protein>
<organism evidence="2 3">
    <name type="scientific">Calidifontibacillus erzurumensis</name>
    <dbReference type="NCBI Taxonomy" id="2741433"/>
    <lineage>
        <taxon>Bacteria</taxon>
        <taxon>Bacillati</taxon>
        <taxon>Bacillota</taxon>
        <taxon>Bacilli</taxon>
        <taxon>Bacillales</taxon>
        <taxon>Bacillaceae</taxon>
        <taxon>Calidifontibacillus/Schinkia group</taxon>
        <taxon>Calidifontibacillus</taxon>
    </lineage>
</organism>
<feature type="non-terminal residue" evidence="2">
    <location>
        <position position="1"/>
    </location>
</feature>
<reference evidence="2" key="1">
    <citation type="submission" date="2020-06" db="EMBL/GenBank/DDBJ databases">
        <title>A novel thermopfilic bacterium from Erzurum, Turkey.</title>
        <authorList>
            <person name="Adiguzel A."/>
            <person name="Ay H."/>
            <person name="Baltaci M.O."/>
        </authorList>
    </citation>
    <scope>NUCLEOTIDE SEQUENCE</scope>
    <source>
        <strain evidence="2">P2</strain>
    </source>
</reference>
<feature type="region of interest" description="Disordered" evidence="1">
    <location>
        <begin position="1"/>
        <end position="34"/>
    </location>
</feature>
<comment type="caution">
    <text evidence="2">The sequence shown here is derived from an EMBL/GenBank/DDBJ whole genome shotgun (WGS) entry which is preliminary data.</text>
</comment>
<dbReference type="AlphaFoldDB" id="A0A8J8GD30"/>
<dbReference type="EMBL" id="JABTTE010000007">
    <property type="protein sequence ID" value="NSL51619.1"/>
    <property type="molecule type" value="Genomic_DNA"/>
</dbReference>
<keyword evidence="3" id="KW-1185">Reference proteome</keyword>
<dbReference type="RefSeq" id="WP_230474380.1">
    <property type="nucleotide sequence ID" value="NZ_JABTTE010000007.1"/>
</dbReference>
<sequence>GVWHRTTVGAGDGARDGTPEGSGTQTHTSDNPNKKRQVMEIVAFHHLPSQLFLHLFGLIKQHLLISGLSII</sequence>
<dbReference type="Proteomes" id="UP000625804">
    <property type="component" value="Unassembled WGS sequence"/>
</dbReference>
<evidence type="ECO:0000313" key="2">
    <source>
        <dbReference type="EMBL" id="NSL51619.1"/>
    </source>
</evidence>
<evidence type="ECO:0000313" key="3">
    <source>
        <dbReference type="Proteomes" id="UP000625804"/>
    </source>
</evidence>
<gene>
    <name evidence="2" type="ORF">HR057_07525</name>
</gene>
<proteinExistence type="predicted"/>
<accession>A0A8J8GD30</accession>
<feature type="compositionally biased region" description="Polar residues" evidence="1">
    <location>
        <begin position="21"/>
        <end position="31"/>
    </location>
</feature>
<evidence type="ECO:0000256" key="1">
    <source>
        <dbReference type="SAM" id="MobiDB-lite"/>
    </source>
</evidence>
<name>A0A8J8GD30_9BACI</name>